<reference evidence="2" key="1">
    <citation type="submission" date="2018-05" db="EMBL/GenBank/DDBJ databases">
        <authorList>
            <person name="Lanie J.A."/>
            <person name="Ng W.-L."/>
            <person name="Kazmierczak K.M."/>
            <person name="Andrzejewski T.M."/>
            <person name="Davidsen T.M."/>
            <person name="Wayne K.J."/>
            <person name="Tettelin H."/>
            <person name="Glass J.I."/>
            <person name="Rusch D."/>
            <person name="Podicherti R."/>
            <person name="Tsui H.-C.T."/>
            <person name="Winkler M.E."/>
        </authorList>
    </citation>
    <scope>NUCLEOTIDE SEQUENCE</scope>
</reference>
<feature type="non-terminal residue" evidence="2">
    <location>
        <position position="131"/>
    </location>
</feature>
<protein>
    <recommendedName>
        <fullName evidence="3">Peptidase M48 domain-containing protein</fullName>
    </recommendedName>
</protein>
<organism evidence="2">
    <name type="scientific">marine metagenome</name>
    <dbReference type="NCBI Taxonomy" id="408172"/>
    <lineage>
        <taxon>unclassified sequences</taxon>
        <taxon>metagenomes</taxon>
        <taxon>ecological metagenomes</taxon>
    </lineage>
</organism>
<accession>A0A383D925</accession>
<keyword evidence="1" id="KW-0812">Transmembrane</keyword>
<evidence type="ECO:0000256" key="1">
    <source>
        <dbReference type="SAM" id="Phobius"/>
    </source>
</evidence>
<feature type="transmembrane region" description="Helical" evidence="1">
    <location>
        <begin position="112"/>
        <end position="130"/>
    </location>
</feature>
<dbReference type="EMBL" id="UINC01214904">
    <property type="protein sequence ID" value="SVE40348.1"/>
    <property type="molecule type" value="Genomic_DNA"/>
</dbReference>
<dbReference type="PANTHER" id="PTHR36434:SF1">
    <property type="entry name" value="MEMBRANE PROTEASE YUGP-RELATED"/>
    <property type="match status" value="1"/>
</dbReference>
<evidence type="ECO:0000313" key="2">
    <source>
        <dbReference type="EMBL" id="SVE40348.1"/>
    </source>
</evidence>
<dbReference type="InterPro" id="IPR007395">
    <property type="entry name" value="Zn_peptidase_2"/>
</dbReference>
<proteinExistence type="predicted"/>
<feature type="transmembrane region" description="Helical" evidence="1">
    <location>
        <begin position="87"/>
        <end position="106"/>
    </location>
</feature>
<keyword evidence="1" id="KW-0472">Membrane</keyword>
<keyword evidence="1" id="KW-1133">Transmembrane helix</keyword>
<gene>
    <name evidence="2" type="ORF">METZ01_LOCUS493202</name>
</gene>
<dbReference type="Pfam" id="PF04298">
    <property type="entry name" value="Zn_peptidase_2"/>
    <property type="match status" value="1"/>
</dbReference>
<sequence>MPGTGYELANHFIEKFELDGVKVVKGKPEENHYDPSERVVCLSPDVFDGKSLTSVAVATHEIGHAIQFAKNEPVTRLRGKYLNKAQTTKNIGIFILMSIPLIGLIFRIPHLAFLTAAVGITTMLVSVLMYV</sequence>
<evidence type="ECO:0008006" key="3">
    <source>
        <dbReference type="Google" id="ProtNLM"/>
    </source>
</evidence>
<dbReference type="PANTHER" id="PTHR36434">
    <property type="entry name" value="MEMBRANE PROTEASE YUGP-RELATED"/>
    <property type="match status" value="1"/>
</dbReference>
<name>A0A383D925_9ZZZZ</name>
<dbReference type="AlphaFoldDB" id="A0A383D925"/>